<dbReference type="InterPro" id="IPR000160">
    <property type="entry name" value="GGDEF_dom"/>
</dbReference>
<feature type="transmembrane region" description="Helical" evidence="4">
    <location>
        <begin position="74"/>
        <end position="98"/>
    </location>
</feature>
<evidence type="ECO:0000256" key="2">
    <source>
        <dbReference type="ARBA" id="ARBA00034247"/>
    </source>
</evidence>
<proteinExistence type="predicted"/>
<feature type="transmembrane region" description="Helical" evidence="4">
    <location>
        <begin position="110"/>
        <end position="132"/>
    </location>
</feature>
<dbReference type="SMART" id="SM00267">
    <property type="entry name" value="GGDEF"/>
    <property type="match status" value="1"/>
</dbReference>
<evidence type="ECO:0000259" key="5">
    <source>
        <dbReference type="PROSITE" id="PS50887"/>
    </source>
</evidence>
<dbReference type="PANTHER" id="PTHR45138:SF9">
    <property type="entry name" value="DIGUANYLATE CYCLASE DGCM-RELATED"/>
    <property type="match status" value="1"/>
</dbReference>
<feature type="coiled-coil region" evidence="3">
    <location>
        <begin position="490"/>
        <end position="517"/>
    </location>
</feature>
<dbReference type="Proteomes" id="UP000182360">
    <property type="component" value="Unassembled WGS sequence"/>
</dbReference>
<dbReference type="Gene3D" id="3.30.450.20">
    <property type="entry name" value="PAS domain"/>
    <property type="match status" value="1"/>
</dbReference>
<keyword evidence="4" id="KW-0812">Transmembrane</keyword>
<keyword evidence="4" id="KW-1133">Transmembrane helix</keyword>
<accession>A0A1H9CZ12</accession>
<keyword evidence="4" id="KW-0472">Membrane</keyword>
<dbReference type="EC" id="2.7.7.65" evidence="1"/>
<evidence type="ECO:0000256" key="4">
    <source>
        <dbReference type="SAM" id="Phobius"/>
    </source>
</evidence>
<dbReference type="AlphaFoldDB" id="A0A1H9CZ12"/>
<dbReference type="NCBIfam" id="TIGR00254">
    <property type="entry name" value="GGDEF"/>
    <property type="match status" value="1"/>
</dbReference>
<dbReference type="RefSeq" id="WP_074641511.1">
    <property type="nucleotide sequence ID" value="NZ_FOFU01000002.1"/>
</dbReference>
<reference evidence="6 7" key="1">
    <citation type="submission" date="2016-10" db="EMBL/GenBank/DDBJ databases">
        <authorList>
            <person name="de Groot N.N."/>
        </authorList>
    </citation>
    <scope>NUCLEOTIDE SEQUENCE [LARGE SCALE GENOMIC DNA]</scope>
    <source>
        <strain evidence="6 7">B25</strain>
    </source>
</reference>
<dbReference type="GO" id="GO:0052621">
    <property type="term" value="F:diguanylate cyclase activity"/>
    <property type="evidence" value="ECO:0007669"/>
    <property type="project" value="UniProtKB-EC"/>
</dbReference>
<evidence type="ECO:0000256" key="3">
    <source>
        <dbReference type="SAM" id="Coils"/>
    </source>
</evidence>
<dbReference type="Gene3D" id="3.30.70.270">
    <property type="match status" value="1"/>
</dbReference>
<dbReference type="InterPro" id="IPR029787">
    <property type="entry name" value="Nucleotide_cyclase"/>
</dbReference>
<feature type="transmembrane region" description="Helical" evidence="4">
    <location>
        <begin position="152"/>
        <end position="173"/>
    </location>
</feature>
<dbReference type="InterPro" id="IPR043128">
    <property type="entry name" value="Rev_trsase/Diguanyl_cyclase"/>
</dbReference>
<sequence length="675" mass="79152">MSYSIISLLALILNLILNRETLINVKSRSGELKTEQKFITRYRQFLIISNFYFIVDFGWGLLYEYHDIDALFPILYSDCVFYFLLMFMTMLTWMRSIVAYLDKKGRRSKVLLCAVWTMFTLALIYLMINRFHPFIFSFNEKHEYVTESGRHIAFILQIILYFVTTIYMFFIALKSKGTEKARYRAVGLTCFVMNLFLILQIFDYRYPSYATGLIIGICVIHSFVEASERKEKEIYDNIASCMAEDYEAMYYINIETGEYREFSTSQKYDSMNVPVAGKNFYTETQLNIEKYVHPDDREFAKNLHLKETMLKNLKGKESYSYKYRIMINGQPRHFQFTVMLANDKRHFVLGEKDIEDEFTAENMRLENQKKNVTFTQIAEILAVNFDVIYYVDAKDSSYISYECRNIYGQLDMQKSGDDFFADSKIDITKIVHKNDRDLLTNFINKDYIISALTDKKSCSVDYRIVTFKQTHFVRMTVRKTLDDTHYIFGIENIDDEIKKEKQHLKALNTEKELARRDELTGVKNKTAYNELEKSIQDNIDNGMDYLPFALIVCDVNNLKKINDTLGHVAGDEYIKKSAMLLCNTFVHSPVFRIGGDEFVLFLAGDDFANREKLIISLRSQVQKNLQSKSGPIIASGMTDYNPETDTLVTEVFNRADKEMYKNKRELKKEENQLKN</sequence>
<keyword evidence="3" id="KW-0175">Coiled coil</keyword>
<dbReference type="Pfam" id="PF00990">
    <property type="entry name" value="GGDEF"/>
    <property type="match status" value="1"/>
</dbReference>
<feature type="transmembrane region" description="Helical" evidence="4">
    <location>
        <begin position="185"/>
        <end position="202"/>
    </location>
</feature>
<dbReference type="OrthoDB" id="9779586at2"/>
<evidence type="ECO:0000256" key="1">
    <source>
        <dbReference type="ARBA" id="ARBA00012528"/>
    </source>
</evidence>
<feature type="domain" description="GGDEF" evidence="5">
    <location>
        <begin position="546"/>
        <end position="675"/>
    </location>
</feature>
<name>A0A1H9CZ12_9SPIR</name>
<comment type="catalytic activity">
    <reaction evidence="2">
        <text>2 GTP = 3',3'-c-di-GMP + 2 diphosphate</text>
        <dbReference type="Rhea" id="RHEA:24898"/>
        <dbReference type="ChEBI" id="CHEBI:33019"/>
        <dbReference type="ChEBI" id="CHEBI:37565"/>
        <dbReference type="ChEBI" id="CHEBI:58805"/>
        <dbReference type="EC" id="2.7.7.65"/>
    </reaction>
</comment>
<dbReference type="EMBL" id="FOFU01000002">
    <property type="protein sequence ID" value="SEQ06381.1"/>
    <property type="molecule type" value="Genomic_DNA"/>
</dbReference>
<feature type="transmembrane region" description="Helical" evidence="4">
    <location>
        <begin position="45"/>
        <end position="62"/>
    </location>
</feature>
<keyword evidence="7" id="KW-1185">Reference proteome</keyword>
<evidence type="ECO:0000313" key="6">
    <source>
        <dbReference type="EMBL" id="SEQ06381.1"/>
    </source>
</evidence>
<dbReference type="InterPro" id="IPR036259">
    <property type="entry name" value="MFS_trans_sf"/>
</dbReference>
<dbReference type="PANTHER" id="PTHR45138">
    <property type="entry name" value="REGULATORY COMPONENTS OF SENSORY TRANSDUCTION SYSTEM"/>
    <property type="match status" value="1"/>
</dbReference>
<dbReference type="SUPFAM" id="SSF103473">
    <property type="entry name" value="MFS general substrate transporter"/>
    <property type="match status" value="1"/>
</dbReference>
<protein>
    <recommendedName>
        <fullName evidence="1">diguanylate cyclase</fullName>
        <ecNumber evidence="1">2.7.7.65</ecNumber>
    </recommendedName>
</protein>
<organism evidence="6 7">
    <name type="scientific">Treponema bryantii</name>
    <dbReference type="NCBI Taxonomy" id="163"/>
    <lineage>
        <taxon>Bacteria</taxon>
        <taxon>Pseudomonadati</taxon>
        <taxon>Spirochaetota</taxon>
        <taxon>Spirochaetia</taxon>
        <taxon>Spirochaetales</taxon>
        <taxon>Treponemataceae</taxon>
        <taxon>Treponema</taxon>
    </lineage>
</organism>
<gene>
    <name evidence="6" type="ORF">SAMN04487977_102364</name>
</gene>
<dbReference type="PROSITE" id="PS50887">
    <property type="entry name" value="GGDEF"/>
    <property type="match status" value="1"/>
</dbReference>
<dbReference type="SUPFAM" id="SSF55073">
    <property type="entry name" value="Nucleotide cyclase"/>
    <property type="match status" value="1"/>
</dbReference>
<dbReference type="InterPro" id="IPR050469">
    <property type="entry name" value="Diguanylate_Cyclase"/>
</dbReference>
<dbReference type="CDD" id="cd01949">
    <property type="entry name" value="GGDEF"/>
    <property type="match status" value="1"/>
</dbReference>
<evidence type="ECO:0000313" key="7">
    <source>
        <dbReference type="Proteomes" id="UP000182360"/>
    </source>
</evidence>